<name>A0A6J6B4Q4_9ZZZZ</name>
<dbReference type="PROSITE" id="PS51464">
    <property type="entry name" value="SIS"/>
    <property type="match status" value="1"/>
</dbReference>
<feature type="domain" description="SIS" evidence="1">
    <location>
        <begin position="30"/>
        <end position="185"/>
    </location>
</feature>
<dbReference type="GO" id="GO:1901135">
    <property type="term" value="P:carbohydrate derivative metabolic process"/>
    <property type="evidence" value="ECO:0007669"/>
    <property type="project" value="InterPro"/>
</dbReference>
<evidence type="ECO:0000259" key="1">
    <source>
        <dbReference type="PROSITE" id="PS51464"/>
    </source>
</evidence>
<sequence>MTYFDSYRESLTSALGSIDLDAVSRLRKLLETARADGRTIFTCGNGGSASTASHFATDLLKGASFERDGKFRVIALTDATSTISAYSNDVGYDIVYEEQLRNFIAAGDIVIAISGSGNSENVIRALRFAQSEGAHAVALTGRDGGTLGTVATLHINVAEQHMGRIEDAHLAICHMLAFSFIDNES</sequence>
<dbReference type="CDD" id="cd05006">
    <property type="entry name" value="SIS_GmhA"/>
    <property type="match status" value="1"/>
</dbReference>
<dbReference type="InterPro" id="IPR046348">
    <property type="entry name" value="SIS_dom_sf"/>
</dbReference>
<organism evidence="2">
    <name type="scientific">freshwater metagenome</name>
    <dbReference type="NCBI Taxonomy" id="449393"/>
    <lineage>
        <taxon>unclassified sequences</taxon>
        <taxon>metagenomes</taxon>
        <taxon>ecological metagenomes</taxon>
    </lineage>
</organism>
<evidence type="ECO:0000313" key="2">
    <source>
        <dbReference type="EMBL" id="CAB4533654.1"/>
    </source>
</evidence>
<dbReference type="InterPro" id="IPR050099">
    <property type="entry name" value="SIS_GmhA/DiaA_subfam"/>
</dbReference>
<dbReference type="InterPro" id="IPR001347">
    <property type="entry name" value="SIS_dom"/>
</dbReference>
<proteinExistence type="predicted"/>
<dbReference type="EMBL" id="CAEZSG010000031">
    <property type="protein sequence ID" value="CAB4533654.1"/>
    <property type="molecule type" value="Genomic_DNA"/>
</dbReference>
<dbReference type="Gene3D" id="3.40.50.10490">
    <property type="entry name" value="Glucose-6-phosphate isomerase like protein, domain 1"/>
    <property type="match status" value="1"/>
</dbReference>
<dbReference type="SUPFAM" id="SSF53697">
    <property type="entry name" value="SIS domain"/>
    <property type="match status" value="1"/>
</dbReference>
<dbReference type="AlphaFoldDB" id="A0A6J6B4Q4"/>
<gene>
    <name evidence="2" type="ORF">UFOPK1413_00311</name>
</gene>
<dbReference type="InterPro" id="IPR035461">
    <property type="entry name" value="GmhA/DiaA"/>
</dbReference>
<reference evidence="2" key="1">
    <citation type="submission" date="2020-05" db="EMBL/GenBank/DDBJ databases">
        <authorList>
            <person name="Chiriac C."/>
            <person name="Salcher M."/>
            <person name="Ghai R."/>
            <person name="Kavagutti S V."/>
        </authorList>
    </citation>
    <scope>NUCLEOTIDE SEQUENCE</scope>
</reference>
<dbReference type="PANTHER" id="PTHR30390">
    <property type="entry name" value="SEDOHEPTULOSE 7-PHOSPHATE ISOMERASE / DNAA INITIATOR-ASSOCIATING FACTOR FOR REPLICATION INITIATION"/>
    <property type="match status" value="1"/>
</dbReference>
<dbReference type="PANTHER" id="PTHR30390:SF8">
    <property type="entry name" value="SUGAR ISOMERASE (SIS)"/>
    <property type="match status" value="1"/>
</dbReference>
<dbReference type="GO" id="GO:0097367">
    <property type="term" value="F:carbohydrate derivative binding"/>
    <property type="evidence" value="ECO:0007669"/>
    <property type="project" value="InterPro"/>
</dbReference>
<accession>A0A6J6B4Q4</accession>
<protein>
    <submittedName>
        <fullName evidence="2">Unannotated protein</fullName>
    </submittedName>
</protein>
<dbReference type="Pfam" id="PF13580">
    <property type="entry name" value="SIS_2"/>
    <property type="match status" value="1"/>
</dbReference>